<name>A0AAE9L5H3_9BURK</name>
<dbReference type="Pfam" id="PF01844">
    <property type="entry name" value="HNH"/>
    <property type="match status" value="1"/>
</dbReference>
<keyword evidence="2" id="KW-0378">Hydrolase</keyword>
<dbReference type="GO" id="GO:0008270">
    <property type="term" value="F:zinc ion binding"/>
    <property type="evidence" value="ECO:0007669"/>
    <property type="project" value="InterPro"/>
</dbReference>
<reference evidence="2" key="2">
    <citation type="submission" date="2022-05" db="EMBL/GenBank/DDBJ databases">
        <authorList>
            <person name="Kunte H.-J."/>
        </authorList>
    </citation>
    <scope>NUCLEOTIDE SEQUENCE</scope>
    <source>
        <strain evidence="2">G5</strain>
    </source>
</reference>
<protein>
    <submittedName>
        <fullName evidence="2">HNH endonuclease</fullName>
    </submittedName>
</protein>
<dbReference type="SMART" id="SM00507">
    <property type="entry name" value="HNHc"/>
    <property type="match status" value="1"/>
</dbReference>
<dbReference type="GO" id="GO:0003676">
    <property type="term" value="F:nucleic acid binding"/>
    <property type="evidence" value="ECO:0007669"/>
    <property type="project" value="InterPro"/>
</dbReference>
<evidence type="ECO:0000259" key="1">
    <source>
        <dbReference type="SMART" id="SM00507"/>
    </source>
</evidence>
<dbReference type="KEGG" id="ccam:M5D45_22755"/>
<organism evidence="2 3">
    <name type="scientific">Cupriavidus campinensis</name>
    <dbReference type="NCBI Taxonomy" id="151783"/>
    <lineage>
        <taxon>Bacteria</taxon>
        <taxon>Pseudomonadati</taxon>
        <taxon>Pseudomonadota</taxon>
        <taxon>Betaproteobacteria</taxon>
        <taxon>Burkholderiales</taxon>
        <taxon>Burkholderiaceae</taxon>
        <taxon>Cupriavidus</taxon>
    </lineage>
</organism>
<keyword evidence="2" id="KW-0255">Endonuclease</keyword>
<evidence type="ECO:0000313" key="3">
    <source>
        <dbReference type="Proteomes" id="UP001056132"/>
    </source>
</evidence>
<dbReference type="GO" id="GO:0004519">
    <property type="term" value="F:endonuclease activity"/>
    <property type="evidence" value="ECO:0007669"/>
    <property type="project" value="UniProtKB-KW"/>
</dbReference>
<gene>
    <name evidence="2" type="ORF">M5D45_22755</name>
</gene>
<keyword evidence="2" id="KW-0540">Nuclease</keyword>
<feature type="domain" description="HNH nuclease" evidence="1">
    <location>
        <begin position="155"/>
        <end position="214"/>
    </location>
</feature>
<dbReference type="InterPro" id="IPR003615">
    <property type="entry name" value="HNH_nuc"/>
</dbReference>
<sequence length="244" mass="27405">MPKQKQVLEDNESAAGEEWTEDELRASVIAYLEMQQLNRDGAQFTKKKYYEALSDKFGRSVKSFEYRMQNISYVMALMGRDWLSGLKPAKNVGANVAAQIEKLVAEVEGKPVIPLVAFEIEVRDDVKRKQLPLPQGSQVPKPITVSVTQYQRDPSVKAWVLKKANGTCECCGQPAPFRGTDGFPYLEVHHVRKLAEKGPDTTANTVAVCPDCHRELHFGERAKELAETLYVKIARLQREAVVKA</sequence>
<dbReference type="Gene3D" id="1.10.30.50">
    <property type="match status" value="1"/>
</dbReference>
<proteinExistence type="predicted"/>
<reference evidence="2" key="1">
    <citation type="journal article" date="2022" name="Microbiol. Resour. Announc.">
        <title>Genome Sequence of Cupriavidus campinensis Strain G5, a Member of a Bacterial Consortium Capable of Polyethylene Degradation.</title>
        <authorList>
            <person name="Schneider B."/>
            <person name="Pfeiffer F."/>
            <person name="Dyall-Smith M."/>
            <person name="Kunte H.J."/>
        </authorList>
    </citation>
    <scope>NUCLEOTIDE SEQUENCE</scope>
    <source>
        <strain evidence="2">G5</strain>
    </source>
</reference>
<evidence type="ECO:0000313" key="2">
    <source>
        <dbReference type="EMBL" id="URF07978.1"/>
    </source>
</evidence>
<dbReference type="Proteomes" id="UP001056132">
    <property type="component" value="Chromosome 2"/>
</dbReference>
<dbReference type="CDD" id="cd00085">
    <property type="entry name" value="HNHc"/>
    <property type="match status" value="1"/>
</dbReference>
<dbReference type="RefSeq" id="WP_250025926.1">
    <property type="nucleotide sequence ID" value="NZ_CP097331.1"/>
</dbReference>
<dbReference type="EMBL" id="CP097331">
    <property type="protein sequence ID" value="URF07978.1"/>
    <property type="molecule type" value="Genomic_DNA"/>
</dbReference>
<accession>A0AAE9L5H3</accession>
<dbReference type="AlphaFoldDB" id="A0AAE9L5H3"/>
<dbReference type="InterPro" id="IPR002711">
    <property type="entry name" value="HNH"/>
</dbReference>
<dbReference type="REBASE" id="796533">
    <property type="entry name" value="CcaG5ORF22755P"/>
</dbReference>